<evidence type="ECO:0000313" key="1">
    <source>
        <dbReference type="EMBL" id="CAD8092921.1"/>
    </source>
</evidence>
<protein>
    <submittedName>
        <fullName evidence="1">Uncharacterized protein</fullName>
    </submittedName>
</protein>
<keyword evidence="2" id="KW-1185">Reference proteome</keyword>
<dbReference type="AlphaFoldDB" id="A0A8S1NRQ5"/>
<sequence>MWFIHRQWRLIDCFVDYQYLYWNLRAQIYEQMHLQLIQFKQILNVIEAFIMIDLILKQTFKVVQTQSNNNLDGIIICSFLE</sequence>
<comment type="caution">
    <text evidence="1">The sequence shown here is derived from an EMBL/GenBank/DDBJ whole genome shotgun (WGS) entry which is preliminary data.</text>
</comment>
<organism evidence="1 2">
    <name type="scientific">Paramecium sonneborni</name>
    <dbReference type="NCBI Taxonomy" id="65129"/>
    <lineage>
        <taxon>Eukaryota</taxon>
        <taxon>Sar</taxon>
        <taxon>Alveolata</taxon>
        <taxon>Ciliophora</taxon>
        <taxon>Intramacronucleata</taxon>
        <taxon>Oligohymenophorea</taxon>
        <taxon>Peniculida</taxon>
        <taxon>Parameciidae</taxon>
        <taxon>Paramecium</taxon>
    </lineage>
</organism>
<reference evidence="1" key="1">
    <citation type="submission" date="2021-01" db="EMBL/GenBank/DDBJ databases">
        <authorList>
            <consortium name="Genoscope - CEA"/>
            <person name="William W."/>
        </authorList>
    </citation>
    <scope>NUCLEOTIDE SEQUENCE</scope>
</reference>
<proteinExistence type="predicted"/>
<dbReference type="Proteomes" id="UP000692954">
    <property type="component" value="Unassembled WGS sequence"/>
</dbReference>
<gene>
    <name evidence="1" type="ORF">PSON_ATCC_30995.1.T0600005</name>
</gene>
<accession>A0A8S1NRQ5</accession>
<name>A0A8S1NRQ5_9CILI</name>
<evidence type="ECO:0000313" key="2">
    <source>
        <dbReference type="Proteomes" id="UP000692954"/>
    </source>
</evidence>
<dbReference type="EMBL" id="CAJJDN010000060">
    <property type="protein sequence ID" value="CAD8092921.1"/>
    <property type="molecule type" value="Genomic_DNA"/>
</dbReference>